<comment type="caution">
    <text evidence="2">The sequence shown here is derived from an EMBL/GenBank/DDBJ whole genome shotgun (WGS) entry which is preliminary data.</text>
</comment>
<accession>A0A7X5C307</accession>
<dbReference type="RefSeq" id="WP_161702221.1">
    <property type="nucleotide sequence ID" value="NZ_JAAAMU010000014.1"/>
</dbReference>
<dbReference type="AlphaFoldDB" id="A0A7X5C307"/>
<dbReference type="InterPro" id="IPR011009">
    <property type="entry name" value="Kinase-like_dom_sf"/>
</dbReference>
<dbReference type="Proteomes" id="UP000558113">
    <property type="component" value="Unassembled WGS sequence"/>
</dbReference>
<dbReference type="OrthoDB" id="101887at2"/>
<dbReference type="GO" id="GO:0016740">
    <property type="term" value="F:transferase activity"/>
    <property type="evidence" value="ECO:0007669"/>
    <property type="project" value="UniProtKB-KW"/>
</dbReference>
<dbReference type="InterPro" id="IPR002575">
    <property type="entry name" value="Aminoglycoside_PTrfase"/>
</dbReference>
<keyword evidence="3" id="KW-1185">Reference proteome</keyword>
<protein>
    <submittedName>
        <fullName evidence="2">Phosphotransferase</fullName>
    </submittedName>
</protein>
<dbReference type="SUPFAM" id="SSF56112">
    <property type="entry name" value="Protein kinase-like (PK-like)"/>
    <property type="match status" value="1"/>
</dbReference>
<reference evidence="2 3" key="1">
    <citation type="submission" date="2020-01" db="EMBL/GenBank/DDBJ databases">
        <title>Paenibacillus soybeanensis sp. nov. isolated from the nodules of soybean (Glycine max(L.) Merr).</title>
        <authorList>
            <person name="Wang H."/>
        </authorList>
    </citation>
    <scope>NUCLEOTIDE SEQUENCE [LARGE SCALE GENOMIC DNA]</scope>
    <source>
        <strain evidence="2 3">DSM 23054</strain>
    </source>
</reference>
<dbReference type="Pfam" id="PF01636">
    <property type="entry name" value="APH"/>
    <property type="match status" value="1"/>
</dbReference>
<evidence type="ECO:0000259" key="1">
    <source>
        <dbReference type="Pfam" id="PF01636"/>
    </source>
</evidence>
<evidence type="ECO:0000313" key="2">
    <source>
        <dbReference type="EMBL" id="NBC71850.1"/>
    </source>
</evidence>
<gene>
    <name evidence="2" type="ORF">GT003_22875</name>
</gene>
<dbReference type="Gene3D" id="3.90.1200.10">
    <property type="match status" value="1"/>
</dbReference>
<proteinExistence type="predicted"/>
<sequence length="372" mass="42335">MQSNSGGGHDAFFELESAASTFGALKHREQWSGAEALVLTPNHCEIVRDYLLEAESGNIPELRQPWERAGWYTKAMHWIENSLRTLGFHLTEPPAPLKWWSLSCVLRLVTARGIVYFKTNAKQPMFAQEPAILTYLADLFPGRVPIVLASVPAEGWMLLADAGDKLSRDTVENKVALLRTFGEVQLDMVNRTEALIELGCADRRPEKLVPFVEPLLADKLVVSELAPEELGELRRYLPRIIAMCERISDYAVPPTLVHGDLHMGNAAIREGRIAYLDWTDACVAHPFMDMFVIFDESDLPLRTQLRDAYLELWSDFEPMDRLLELWSLCEVVHAMHHAVSYQSILRHTEDRSRGELGPPTFYLRKALRRLEE</sequence>
<dbReference type="EMBL" id="JAAAMU010000014">
    <property type="protein sequence ID" value="NBC71850.1"/>
    <property type="molecule type" value="Genomic_DNA"/>
</dbReference>
<evidence type="ECO:0000313" key="3">
    <source>
        <dbReference type="Proteomes" id="UP000558113"/>
    </source>
</evidence>
<feature type="domain" description="Aminoglycoside phosphotransferase" evidence="1">
    <location>
        <begin position="126"/>
        <end position="318"/>
    </location>
</feature>
<keyword evidence="2" id="KW-0808">Transferase</keyword>
<organism evidence="2 3">
    <name type="scientific">Paenibacillus sacheonensis</name>
    <dbReference type="NCBI Taxonomy" id="742054"/>
    <lineage>
        <taxon>Bacteria</taxon>
        <taxon>Bacillati</taxon>
        <taxon>Bacillota</taxon>
        <taxon>Bacilli</taxon>
        <taxon>Bacillales</taxon>
        <taxon>Paenibacillaceae</taxon>
        <taxon>Paenibacillus</taxon>
    </lineage>
</organism>
<name>A0A7X5C307_9BACL</name>